<accession>A0ABD1W3E1</accession>
<evidence type="ECO:0008006" key="4">
    <source>
        <dbReference type="Google" id="ProtNLM"/>
    </source>
</evidence>
<dbReference type="EMBL" id="JBFOLJ010000004">
    <property type="protein sequence ID" value="KAL2544185.1"/>
    <property type="molecule type" value="Genomic_DNA"/>
</dbReference>
<feature type="transmembrane region" description="Helical" evidence="1">
    <location>
        <begin position="186"/>
        <end position="213"/>
    </location>
</feature>
<feature type="transmembrane region" description="Helical" evidence="1">
    <location>
        <begin position="80"/>
        <end position="97"/>
    </location>
</feature>
<feature type="transmembrane region" description="Helical" evidence="1">
    <location>
        <begin position="161"/>
        <end position="180"/>
    </location>
</feature>
<reference evidence="3" key="1">
    <citation type="submission" date="2024-07" db="EMBL/GenBank/DDBJ databases">
        <title>Two chromosome-level genome assemblies of Korean endemic species Abeliophyllum distichum and Forsythia ovata (Oleaceae).</title>
        <authorList>
            <person name="Jang H."/>
        </authorList>
    </citation>
    <scope>NUCLEOTIDE SEQUENCE [LARGE SCALE GENOMIC DNA]</scope>
</reference>
<sequence>MENVNAKNLEGKTALDIVDPGSGNIARKILMRGGAKASSSLVEDDTTFEDYLCSEPYLIVEMCIKFGAYLKMGLKGDMRNAFLVIIALVATATYQAALTPPGGGDSTITLAITSVNATTFIHPIMDNRTQTVGETSKFTIVNTICFGFAMGTCFILTLHPALYIFLYGPLCLFLVGYAFLTHGILNAGSIICALLVAFLVPIFSVIPWSIIVIKKELLTRGSDLEELKYLVYSSKYASKRSKDGTVGVDLQIIKYFKHAQLRCLGS</sequence>
<protein>
    <recommendedName>
        <fullName evidence="4">PGG domain-containing protein</fullName>
    </recommendedName>
</protein>
<dbReference type="Proteomes" id="UP001604277">
    <property type="component" value="Unassembled WGS sequence"/>
</dbReference>
<name>A0ABD1W3E1_9LAMI</name>
<organism evidence="2 3">
    <name type="scientific">Forsythia ovata</name>
    <dbReference type="NCBI Taxonomy" id="205694"/>
    <lineage>
        <taxon>Eukaryota</taxon>
        <taxon>Viridiplantae</taxon>
        <taxon>Streptophyta</taxon>
        <taxon>Embryophyta</taxon>
        <taxon>Tracheophyta</taxon>
        <taxon>Spermatophyta</taxon>
        <taxon>Magnoliopsida</taxon>
        <taxon>eudicotyledons</taxon>
        <taxon>Gunneridae</taxon>
        <taxon>Pentapetalae</taxon>
        <taxon>asterids</taxon>
        <taxon>lamiids</taxon>
        <taxon>Lamiales</taxon>
        <taxon>Oleaceae</taxon>
        <taxon>Forsythieae</taxon>
        <taxon>Forsythia</taxon>
    </lineage>
</organism>
<keyword evidence="1" id="KW-1133">Transmembrane helix</keyword>
<evidence type="ECO:0000313" key="3">
    <source>
        <dbReference type="Proteomes" id="UP001604277"/>
    </source>
</evidence>
<keyword evidence="1" id="KW-0472">Membrane</keyword>
<gene>
    <name evidence="2" type="ORF">Fot_13418</name>
</gene>
<evidence type="ECO:0000313" key="2">
    <source>
        <dbReference type="EMBL" id="KAL2544185.1"/>
    </source>
</evidence>
<dbReference type="AlphaFoldDB" id="A0ABD1W3E1"/>
<keyword evidence="1" id="KW-0812">Transmembrane</keyword>
<keyword evidence="3" id="KW-1185">Reference proteome</keyword>
<proteinExistence type="predicted"/>
<evidence type="ECO:0000256" key="1">
    <source>
        <dbReference type="SAM" id="Phobius"/>
    </source>
</evidence>
<comment type="caution">
    <text evidence="2">The sequence shown here is derived from an EMBL/GenBank/DDBJ whole genome shotgun (WGS) entry which is preliminary data.</text>
</comment>
<feature type="transmembrane region" description="Helical" evidence="1">
    <location>
        <begin position="138"/>
        <end position="156"/>
    </location>
</feature>